<dbReference type="GO" id="GO:0000976">
    <property type="term" value="F:transcription cis-regulatory region binding"/>
    <property type="evidence" value="ECO:0007669"/>
    <property type="project" value="TreeGrafter"/>
</dbReference>
<dbReference type="AlphaFoldDB" id="A0A9X1NK12"/>
<proteinExistence type="predicted"/>
<evidence type="ECO:0000256" key="2">
    <source>
        <dbReference type="ARBA" id="ARBA00023125"/>
    </source>
</evidence>
<keyword evidence="1" id="KW-0805">Transcription regulation</keyword>
<dbReference type="PRINTS" id="PR00455">
    <property type="entry name" value="HTHTETR"/>
</dbReference>
<comment type="caution">
    <text evidence="6">The sequence shown here is derived from an EMBL/GenBank/DDBJ whole genome shotgun (WGS) entry which is preliminary data.</text>
</comment>
<evidence type="ECO:0000256" key="1">
    <source>
        <dbReference type="ARBA" id="ARBA00023015"/>
    </source>
</evidence>
<keyword evidence="2 4" id="KW-0238">DNA-binding</keyword>
<dbReference type="PANTHER" id="PTHR30055:SF234">
    <property type="entry name" value="HTH-TYPE TRANSCRIPTIONAL REGULATOR BETI"/>
    <property type="match status" value="1"/>
</dbReference>
<dbReference type="RefSeq" id="WP_231447810.1">
    <property type="nucleotide sequence ID" value="NZ_JAJOMB010000019.1"/>
</dbReference>
<dbReference type="InterPro" id="IPR050109">
    <property type="entry name" value="HTH-type_TetR-like_transc_reg"/>
</dbReference>
<dbReference type="InterPro" id="IPR009057">
    <property type="entry name" value="Homeodomain-like_sf"/>
</dbReference>
<dbReference type="Gene3D" id="1.10.357.10">
    <property type="entry name" value="Tetracycline Repressor, domain 2"/>
    <property type="match status" value="1"/>
</dbReference>
<reference evidence="6" key="1">
    <citation type="submission" date="2021-11" db="EMBL/GenBank/DDBJ databases">
        <title>Streptomyces corallinus and Kineosporia corallina sp. nov., two new coral-derived marine actinobacteria.</title>
        <authorList>
            <person name="Buangrab K."/>
            <person name="Sutthacheep M."/>
            <person name="Yeemin T."/>
            <person name="Harunari E."/>
            <person name="Igarashi Y."/>
            <person name="Sripreechasak P."/>
            <person name="Kanchanasin P."/>
            <person name="Tanasupawat S."/>
            <person name="Phongsopitanun W."/>
        </authorList>
    </citation>
    <scope>NUCLEOTIDE SEQUENCE</scope>
    <source>
        <strain evidence="6">JCM 31032</strain>
    </source>
</reference>
<dbReference type="InterPro" id="IPR023772">
    <property type="entry name" value="DNA-bd_HTH_TetR-type_CS"/>
</dbReference>
<feature type="domain" description="HTH tetR-type" evidence="5">
    <location>
        <begin position="17"/>
        <end position="77"/>
    </location>
</feature>
<organism evidence="6 7">
    <name type="scientific">Kineosporia babensis</name>
    <dbReference type="NCBI Taxonomy" id="499548"/>
    <lineage>
        <taxon>Bacteria</taxon>
        <taxon>Bacillati</taxon>
        <taxon>Actinomycetota</taxon>
        <taxon>Actinomycetes</taxon>
        <taxon>Kineosporiales</taxon>
        <taxon>Kineosporiaceae</taxon>
        <taxon>Kineosporia</taxon>
    </lineage>
</organism>
<evidence type="ECO:0000313" key="6">
    <source>
        <dbReference type="EMBL" id="MCD5315004.1"/>
    </source>
</evidence>
<evidence type="ECO:0000259" key="5">
    <source>
        <dbReference type="PROSITE" id="PS50977"/>
    </source>
</evidence>
<name>A0A9X1NK12_9ACTN</name>
<sequence>MVRTGRPRAKGPSASGLTTEQDILHAAGKLFGELGYGGTSTHAIAQAAGISQAAMYHYFPGKHTILLELLLRTVKPSIEYALSLAERDEPADVRLWALCSYDVTLLARGENNTGALYLLPDLSDEKFAAFHAERERLFGVYRELVDVVAGRAGQAGLVFGLVESVILRRRTEPGLHPEQVAPAVADAVLRVLQVGETRLAQVRDEAAVLEKVAD</sequence>
<evidence type="ECO:0000313" key="7">
    <source>
        <dbReference type="Proteomes" id="UP001138997"/>
    </source>
</evidence>
<evidence type="ECO:0000256" key="4">
    <source>
        <dbReference type="PROSITE-ProRule" id="PRU00335"/>
    </source>
</evidence>
<dbReference type="Proteomes" id="UP001138997">
    <property type="component" value="Unassembled WGS sequence"/>
</dbReference>
<dbReference type="PANTHER" id="PTHR30055">
    <property type="entry name" value="HTH-TYPE TRANSCRIPTIONAL REGULATOR RUTR"/>
    <property type="match status" value="1"/>
</dbReference>
<dbReference type="PROSITE" id="PS01081">
    <property type="entry name" value="HTH_TETR_1"/>
    <property type="match status" value="1"/>
</dbReference>
<dbReference type="Pfam" id="PF00440">
    <property type="entry name" value="TetR_N"/>
    <property type="match status" value="1"/>
</dbReference>
<accession>A0A9X1NK12</accession>
<protein>
    <submittedName>
        <fullName evidence="6">TetR/AcrR family transcriptional regulator</fullName>
    </submittedName>
</protein>
<dbReference type="InterPro" id="IPR001647">
    <property type="entry name" value="HTH_TetR"/>
</dbReference>
<dbReference type="PROSITE" id="PS50977">
    <property type="entry name" value="HTH_TETR_2"/>
    <property type="match status" value="1"/>
</dbReference>
<evidence type="ECO:0000256" key="3">
    <source>
        <dbReference type="ARBA" id="ARBA00023163"/>
    </source>
</evidence>
<keyword evidence="3" id="KW-0804">Transcription</keyword>
<feature type="DNA-binding region" description="H-T-H motif" evidence="4">
    <location>
        <begin position="40"/>
        <end position="59"/>
    </location>
</feature>
<dbReference type="SUPFAM" id="SSF46689">
    <property type="entry name" value="Homeodomain-like"/>
    <property type="match status" value="1"/>
</dbReference>
<dbReference type="EMBL" id="JAJOMB010000019">
    <property type="protein sequence ID" value="MCD5315004.1"/>
    <property type="molecule type" value="Genomic_DNA"/>
</dbReference>
<gene>
    <name evidence="6" type="ORF">LR394_29280</name>
</gene>
<dbReference type="GO" id="GO:0003700">
    <property type="term" value="F:DNA-binding transcription factor activity"/>
    <property type="evidence" value="ECO:0007669"/>
    <property type="project" value="TreeGrafter"/>
</dbReference>
<keyword evidence="7" id="KW-1185">Reference proteome</keyword>